<evidence type="ECO:0000313" key="3">
    <source>
        <dbReference type="EMBL" id="MBV7378887.1"/>
    </source>
</evidence>
<keyword evidence="1" id="KW-0479">Metal-binding</keyword>
<keyword evidence="4" id="KW-1185">Reference proteome</keyword>
<dbReference type="Pfam" id="PF01903">
    <property type="entry name" value="CbiX"/>
    <property type="match status" value="1"/>
</dbReference>
<sequence>MDRTILIVAHGSPSDPEPQEHALAKLADKVCASLNGRWRVASATLAASGQLEAALASHPDAVIYPFFMAGGFFTDTILPSRTPKNVPKLAPFGQSNDLPRAAAARLAQVLDDLGWDAQATGLLIASHGSAHGRSNAAEARAFAAKLATCIPMREIRTGFLEQEPALQVVARDMGQAICLPWFALNSGHMTQDVPAGLHAAGFLGPCLPPFIQWDSTPALIAQDATRQLLGKDAA</sequence>
<reference evidence="3 4" key="1">
    <citation type="submission" date="2021-05" db="EMBL/GenBank/DDBJ databases">
        <title>Culturable bacteria isolated from Daya Bay.</title>
        <authorList>
            <person name="Zheng W."/>
            <person name="Yu S."/>
            <person name="Huang Y."/>
        </authorList>
    </citation>
    <scope>NUCLEOTIDE SEQUENCE [LARGE SCALE GENOMIC DNA]</scope>
    <source>
        <strain evidence="3 4">DP4N28-5</strain>
    </source>
</reference>
<dbReference type="InterPro" id="IPR002762">
    <property type="entry name" value="CbiX-like"/>
</dbReference>
<comment type="caution">
    <text evidence="3">The sequence shown here is derived from an EMBL/GenBank/DDBJ whole genome shotgun (WGS) entry which is preliminary data.</text>
</comment>
<keyword evidence="2" id="KW-0456">Lyase</keyword>
<dbReference type="Proteomes" id="UP000756530">
    <property type="component" value="Unassembled WGS sequence"/>
</dbReference>
<name>A0ABS6T3H1_9RHOB</name>
<evidence type="ECO:0000256" key="1">
    <source>
        <dbReference type="ARBA" id="ARBA00022723"/>
    </source>
</evidence>
<evidence type="ECO:0000256" key="2">
    <source>
        <dbReference type="ARBA" id="ARBA00023239"/>
    </source>
</evidence>
<gene>
    <name evidence="3" type="ORF">KJP28_08100</name>
</gene>
<accession>A0ABS6T3H1</accession>
<protein>
    <submittedName>
        <fullName evidence="3">Cobalamin biosynthesis protein CbiX</fullName>
    </submittedName>
</protein>
<evidence type="ECO:0000313" key="4">
    <source>
        <dbReference type="Proteomes" id="UP000756530"/>
    </source>
</evidence>
<dbReference type="EMBL" id="JAHUZE010000002">
    <property type="protein sequence ID" value="MBV7378887.1"/>
    <property type="molecule type" value="Genomic_DNA"/>
</dbReference>
<proteinExistence type="predicted"/>
<organism evidence="3 4">
    <name type="scientific">Maritimibacter dapengensis</name>
    <dbReference type="NCBI Taxonomy" id="2836868"/>
    <lineage>
        <taxon>Bacteria</taxon>
        <taxon>Pseudomonadati</taxon>
        <taxon>Pseudomonadota</taxon>
        <taxon>Alphaproteobacteria</taxon>
        <taxon>Rhodobacterales</taxon>
        <taxon>Roseobacteraceae</taxon>
        <taxon>Maritimibacter</taxon>
    </lineage>
</organism>
<dbReference type="RefSeq" id="WP_218392059.1">
    <property type="nucleotide sequence ID" value="NZ_JAHUZE010000002.1"/>
</dbReference>